<evidence type="ECO:0000313" key="7">
    <source>
        <dbReference type="Proteomes" id="UP000029981"/>
    </source>
</evidence>
<dbReference type="PROSITE" id="PS50303">
    <property type="entry name" value="PUM_HD"/>
    <property type="match status" value="1"/>
</dbReference>
<dbReference type="InterPro" id="IPR011989">
    <property type="entry name" value="ARM-like"/>
</dbReference>
<keyword evidence="7" id="KW-1185">Reference proteome</keyword>
<dbReference type="Pfam" id="PF00806">
    <property type="entry name" value="PUF"/>
    <property type="match status" value="4"/>
</dbReference>
<dbReference type="AlphaFoldDB" id="A0A0A0K7S4"/>
<dbReference type="Gramene" id="KGN43866">
    <property type="protein sequence ID" value="KGN43866"/>
    <property type="gene ID" value="Csa_7G071550"/>
</dbReference>
<dbReference type="PANTHER" id="PTHR12537:SF129">
    <property type="entry name" value="PUMILIO HOMOLOG 15-LIKE"/>
    <property type="match status" value="1"/>
</dbReference>
<dbReference type="InterPro" id="IPR001313">
    <property type="entry name" value="Pumilio_RNA-bd_rpt"/>
</dbReference>
<feature type="domain" description="PUM-HD" evidence="5">
    <location>
        <begin position="1"/>
        <end position="183"/>
    </location>
</feature>
<reference evidence="6 7" key="4">
    <citation type="journal article" date="2011" name="BMC Genomics">
        <title>RNA-Seq improves annotation of protein-coding genes in the cucumber genome.</title>
        <authorList>
            <person name="Li Z."/>
            <person name="Zhang Z."/>
            <person name="Yan P."/>
            <person name="Huang S."/>
            <person name="Fei Z."/>
            <person name="Lin K."/>
        </authorList>
    </citation>
    <scope>NUCLEOTIDE SEQUENCE [LARGE SCALE GENOMIC DNA]</scope>
    <source>
        <strain evidence="7">cv. 9930</strain>
    </source>
</reference>
<evidence type="ECO:0000256" key="3">
    <source>
        <dbReference type="ARBA" id="ARBA00022884"/>
    </source>
</evidence>
<dbReference type="PROSITE" id="PS50302">
    <property type="entry name" value="PUM"/>
    <property type="match status" value="3"/>
</dbReference>
<feature type="repeat" description="Pumilio" evidence="4">
    <location>
        <begin position="122"/>
        <end position="157"/>
    </location>
</feature>
<name>A0A0A0K7S4_CUCSA</name>
<dbReference type="STRING" id="3659.A0A0A0K7S4"/>
<organism evidence="6 7">
    <name type="scientific">Cucumis sativus</name>
    <name type="common">Cucumber</name>
    <dbReference type="NCBI Taxonomy" id="3659"/>
    <lineage>
        <taxon>Eukaryota</taxon>
        <taxon>Viridiplantae</taxon>
        <taxon>Streptophyta</taxon>
        <taxon>Embryophyta</taxon>
        <taxon>Tracheophyta</taxon>
        <taxon>Spermatophyta</taxon>
        <taxon>Magnoliopsida</taxon>
        <taxon>eudicotyledons</taxon>
        <taxon>Gunneridae</taxon>
        <taxon>Pentapetalae</taxon>
        <taxon>rosids</taxon>
        <taxon>fabids</taxon>
        <taxon>Cucurbitales</taxon>
        <taxon>Cucurbitaceae</taxon>
        <taxon>Benincaseae</taxon>
        <taxon>Cucumis</taxon>
    </lineage>
</organism>
<sequence>MQLIILRVAQNCLELARGQASCCILQECIEYSNNNLRQLQEVLISPLIQDVYDLSKHPYGNYVIQFMIQLDGTNIGRRIIKELTHKFVELSMDKYGSNVVEKCLSCCEGISNDIIFEILEGNGRDRLIQICTNQYGNFVVQTVMSIAKGKIRKLLEKAIKSHWLVLQQHLYGRNVISSIRRDKKKAKLSKYV</sequence>
<keyword evidence="1" id="KW-0677">Repeat</keyword>
<dbReference type="InterPro" id="IPR033133">
    <property type="entry name" value="PUM-HD"/>
</dbReference>
<dbReference type="PANTHER" id="PTHR12537">
    <property type="entry name" value="RNA BINDING PROTEIN PUMILIO-RELATED"/>
    <property type="match status" value="1"/>
</dbReference>
<dbReference type="Gene3D" id="1.25.10.10">
    <property type="entry name" value="Leucine-rich Repeat Variant"/>
    <property type="match status" value="1"/>
</dbReference>
<dbReference type="EMBL" id="CM002928">
    <property type="protein sequence ID" value="KGN43866.1"/>
    <property type="molecule type" value="Genomic_DNA"/>
</dbReference>
<proteinExistence type="predicted"/>
<dbReference type="GO" id="GO:0006417">
    <property type="term" value="P:regulation of translation"/>
    <property type="evidence" value="ECO:0007669"/>
    <property type="project" value="UniProtKB-KW"/>
</dbReference>
<dbReference type="SMART" id="SM00025">
    <property type="entry name" value="Pumilio"/>
    <property type="match status" value="4"/>
</dbReference>
<dbReference type="SUPFAM" id="SSF48371">
    <property type="entry name" value="ARM repeat"/>
    <property type="match status" value="1"/>
</dbReference>
<evidence type="ECO:0000256" key="1">
    <source>
        <dbReference type="ARBA" id="ARBA00022737"/>
    </source>
</evidence>
<feature type="repeat" description="Pumilio" evidence="4">
    <location>
        <begin position="46"/>
        <end position="81"/>
    </location>
</feature>
<keyword evidence="3" id="KW-0694">RNA-binding</keyword>
<evidence type="ECO:0000256" key="2">
    <source>
        <dbReference type="ARBA" id="ARBA00022845"/>
    </source>
</evidence>
<dbReference type="OMA" id="AVECAHY"/>
<reference evidence="6 7" key="3">
    <citation type="journal article" date="2010" name="BMC Genomics">
        <title>Transcriptome sequencing and comparative analysis of cucumber flowers with different sex types.</title>
        <authorList>
            <person name="Guo S."/>
            <person name="Zheng Y."/>
            <person name="Joung J.G."/>
            <person name="Liu S."/>
            <person name="Zhang Z."/>
            <person name="Crasta O.R."/>
            <person name="Sobral B.W."/>
            <person name="Xu Y."/>
            <person name="Huang S."/>
            <person name="Fei Z."/>
        </authorList>
    </citation>
    <scope>NUCLEOTIDE SEQUENCE [LARGE SCALE GENOMIC DNA]</scope>
    <source>
        <strain evidence="7">cv. 9930</strain>
    </source>
</reference>
<protein>
    <recommendedName>
        <fullName evidence="5">PUM-HD domain-containing protein</fullName>
    </recommendedName>
</protein>
<dbReference type="GO" id="GO:0003723">
    <property type="term" value="F:RNA binding"/>
    <property type="evidence" value="ECO:0007669"/>
    <property type="project" value="UniProtKB-KW"/>
</dbReference>
<reference evidence="6 7" key="2">
    <citation type="journal article" date="2009" name="PLoS ONE">
        <title>An integrated genetic and cytogenetic map of the cucumber genome.</title>
        <authorList>
            <person name="Ren Y."/>
            <person name="Zhang Z."/>
            <person name="Liu J."/>
            <person name="Staub J.E."/>
            <person name="Han Y."/>
            <person name="Cheng Z."/>
            <person name="Li X."/>
            <person name="Lu J."/>
            <person name="Miao H."/>
            <person name="Kang H."/>
            <person name="Xie B."/>
            <person name="Gu X."/>
            <person name="Wang X."/>
            <person name="Du Y."/>
            <person name="Jin W."/>
            <person name="Huang S."/>
        </authorList>
    </citation>
    <scope>NUCLEOTIDE SEQUENCE [LARGE SCALE GENOMIC DNA]</scope>
    <source>
        <strain evidence="7">cv. 9930</strain>
    </source>
</reference>
<evidence type="ECO:0000259" key="5">
    <source>
        <dbReference type="PROSITE" id="PS50303"/>
    </source>
</evidence>
<dbReference type="InterPro" id="IPR016024">
    <property type="entry name" value="ARM-type_fold"/>
</dbReference>
<gene>
    <name evidence="6" type="ORF">Csa_7G071550</name>
</gene>
<dbReference type="eggNOG" id="KOG2049">
    <property type="taxonomic scope" value="Eukaryota"/>
</dbReference>
<evidence type="ECO:0000256" key="4">
    <source>
        <dbReference type="PROSITE-ProRule" id="PRU00317"/>
    </source>
</evidence>
<reference evidence="6 7" key="1">
    <citation type="journal article" date="2009" name="Nat. Genet.">
        <title>The genome of the cucumber, Cucumis sativus L.</title>
        <authorList>
            <person name="Huang S."/>
            <person name="Li R."/>
            <person name="Zhang Z."/>
            <person name="Li L."/>
            <person name="Gu X."/>
            <person name="Fan W."/>
            <person name="Lucas W.J."/>
            <person name="Wang X."/>
            <person name="Xie B."/>
            <person name="Ni P."/>
            <person name="Ren Y."/>
            <person name="Zhu H."/>
            <person name="Li J."/>
            <person name="Lin K."/>
            <person name="Jin W."/>
            <person name="Fei Z."/>
            <person name="Li G."/>
            <person name="Staub J."/>
            <person name="Kilian A."/>
            <person name="van der Vossen E.A."/>
            <person name="Wu Y."/>
            <person name="Guo J."/>
            <person name="He J."/>
            <person name="Jia Z."/>
            <person name="Ren Y."/>
            <person name="Tian G."/>
            <person name="Lu Y."/>
            <person name="Ruan J."/>
            <person name="Qian W."/>
            <person name="Wang M."/>
            <person name="Huang Q."/>
            <person name="Li B."/>
            <person name="Xuan Z."/>
            <person name="Cao J."/>
            <person name="Asan"/>
            <person name="Wu Z."/>
            <person name="Zhang J."/>
            <person name="Cai Q."/>
            <person name="Bai Y."/>
            <person name="Zhao B."/>
            <person name="Han Y."/>
            <person name="Li Y."/>
            <person name="Li X."/>
            <person name="Wang S."/>
            <person name="Shi Q."/>
            <person name="Liu S."/>
            <person name="Cho W.K."/>
            <person name="Kim J.Y."/>
            <person name="Xu Y."/>
            <person name="Heller-Uszynska K."/>
            <person name="Miao H."/>
            <person name="Cheng Z."/>
            <person name="Zhang S."/>
            <person name="Wu J."/>
            <person name="Yang Y."/>
            <person name="Kang H."/>
            <person name="Li M."/>
            <person name="Liang H."/>
            <person name="Ren X."/>
            <person name="Shi Z."/>
            <person name="Wen M."/>
            <person name="Jian M."/>
            <person name="Yang H."/>
            <person name="Zhang G."/>
            <person name="Yang Z."/>
            <person name="Chen R."/>
            <person name="Liu S."/>
            <person name="Li J."/>
            <person name="Ma L."/>
            <person name="Liu H."/>
            <person name="Zhou Y."/>
            <person name="Zhao J."/>
            <person name="Fang X."/>
            <person name="Li G."/>
            <person name="Fang L."/>
            <person name="Li Y."/>
            <person name="Liu D."/>
            <person name="Zheng H."/>
            <person name="Zhang Y."/>
            <person name="Qin N."/>
            <person name="Li Z."/>
            <person name="Yang G."/>
            <person name="Yang S."/>
            <person name="Bolund L."/>
            <person name="Kristiansen K."/>
            <person name="Zheng H."/>
            <person name="Li S."/>
            <person name="Zhang X."/>
            <person name="Yang H."/>
            <person name="Wang J."/>
            <person name="Sun R."/>
            <person name="Zhang B."/>
            <person name="Jiang S."/>
            <person name="Wang J."/>
            <person name="Du Y."/>
            <person name="Li S."/>
        </authorList>
    </citation>
    <scope>NUCLEOTIDE SEQUENCE [LARGE SCALE GENOMIC DNA]</scope>
    <source>
        <strain evidence="7">cv. 9930</strain>
    </source>
</reference>
<accession>A0A0A0K7S4</accession>
<evidence type="ECO:0000313" key="6">
    <source>
        <dbReference type="EMBL" id="KGN43866.1"/>
    </source>
</evidence>
<dbReference type="Proteomes" id="UP000029981">
    <property type="component" value="Chromosome 7"/>
</dbReference>
<feature type="repeat" description="Pumilio" evidence="4">
    <location>
        <begin position="82"/>
        <end position="117"/>
    </location>
</feature>
<keyword evidence="2" id="KW-0810">Translation regulation</keyword>